<proteinExistence type="predicted"/>
<dbReference type="InterPro" id="IPR031525">
    <property type="entry name" value="CC190"/>
</dbReference>
<protein>
    <submittedName>
        <fullName evidence="3">Coiled-coil domain-containing protein</fullName>
    </submittedName>
</protein>
<dbReference type="Pfam" id="PF15768">
    <property type="entry name" value="CC190"/>
    <property type="match status" value="1"/>
</dbReference>
<evidence type="ECO:0000256" key="1">
    <source>
        <dbReference type="SAM" id="Coils"/>
    </source>
</evidence>
<organism evidence="3 4">
    <name type="scientific">Sciurus carolinensis</name>
    <name type="common">Eastern gray squirrel</name>
    <dbReference type="NCBI Taxonomy" id="30640"/>
    <lineage>
        <taxon>Eukaryota</taxon>
        <taxon>Metazoa</taxon>
        <taxon>Chordata</taxon>
        <taxon>Craniata</taxon>
        <taxon>Vertebrata</taxon>
        <taxon>Euteleostomi</taxon>
        <taxon>Mammalia</taxon>
        <taxon>Eutheria</taxon>
        <taxon>Euarchontoglires</taxon>
        <taxon>Glires</taxon>
        <taxon>Rodentia</taxon>
        <taxon>Sciuromorpha</taxon>
        <taxon>Sciuridae</taxon>
        <taxon>Sciurinae</taxon>
        <taxon>Sciurini</taxon>
        <taxon>Sciurus</taxon>
    </lineage>
</organism>
<feature type="region of interest" description="Disordered" evidence="2">
    <location>
        <begin position="148"/>
        <end position="203"/>
    </location>
</feature>
<evidence type="ECO:0000256" key="2">
    <source>
        <dbReference type="SAM" id="MobiDB-lite"/>
    </source>
</evidence>
<keyword evidence="1" id="KW-0175">Coiled coil</keyword>
<name>A0AA41MYA9_SCICA</name>
<dbReference type="PANTHER" id="PTHR36871:SF1">
    <property type="entry name" value="COILED-COIL DOMAIN-CONTAINING PROTEIN 190"/>
    <property type="match status" value="1"/>
</dbReference>
<feature type="coiled-coil region" evidence="1">
    <location>
        <begin position="18"/>
        <end position="70"/>
    </location>
</feature>
<gene>
    <name evidence="3" type="ORF">SUZIE_157680</name>
</gene>
<dbReference type="AlphaFoldDB" id="A0AA41MYA9"/>
<keyword evidence="4" id="KW-1185">Reference proteome</keyword>
<dbReference type="Proteomes" id="UP001166674">
    <property type="component" value="Unassembled WGS sequence"/>
</dbReference>
<dbReference type="PANTHER" id="PTHR36871">
    <property type="entry name" value="COILED-COIL DOMAIN-CONTAINING PROTEIN 190"/>
    <property type="match status" value="1"/>
</dbReference>
<evidence type="ECO:0000313" key="3">
    <source>
        <dbReference type="EMBL" id="MBZ3880386.1"/>
    </source>
</evidence>
<feature type="region of interest" description="Disordered" evidence="2">
    <location>
        <begin position="72"/>
        <end position="95"/>
    </location>
</feature>
<reference evidence="3" key="1">
    <citation type="submission" date="2020-03" db="EMBL/GenBank/DDBJ databases">
        <title>Studies in the Genomics of Life Span.</title>
        <authorList>
            <person name="Glass D."/>
        </authorList>
    </citation>
    <scope>NUCLEOTIDE SEQUENCE</scope>
    <source>
        <strain evidence="3">SUZIE</strain>
        <tissue evidence="3">Muscle</tissue>
    </source>
</reference>
<evidence type="ECO:0000313" key="4">
    <source>
        <dbReference type="Proteomes" id="UP001166674"/>
    </source>
</evidence>
<accession>A0AA41MYA9</accession>
<sequence length="299" mass="33366">MERRAVRGPLHKHFDLERKMAKQAEARLRQRLQSLEAICLYQVKLLTREQKQLQREQQRLQQDIVKARLSSSLGNGTQKRPEGVPRFPPQGGQKHRLPKIEIRALATNMTQEMYKINSHMPPLCHTGLKNPTGRKEHWPSQTHRTASFVAEKPQVQEKESASPPQHTDPAEGISVTHQDRAVSSSTAERSLHFHTPGASGMVHLGETRSKDANLKPGGSAAEQIPPSSMECAGGCKGETTKPSFSELFAKAKNAHYLRHRVPLESERLLSIREIFGCGDSSPAGQERVVEVVPSKFPPL</sequence>
<dbReference type="EMBL" id="JAATJV010372131">
    <property type="protein sequence ID" value="MBZ3880386.1"/>
    <property type="molecule type" value="Genomic_DNA"/>
</dbReference>
<comment type="caution">
    <text evidence="3">The sequence shown here is derived from an EMBL/GenBank/DDBJ whole genome shotgun (WGS) entry which is preliminary data.</text>
</comment>